<protein>
    <submittedName>
        <fullName evidence="4">Beta-ketoacyl-ACP reductase</fullName>
        <ecNumber evidence="4">1.1.1.36</ecNumber>
    </submittedName>
</protein>
<dbReference type="InterPro" id="IPR020904">
    <property type="entry name" value="Sc_DH/Rdtase_CS"/>
</dbReference>
<keyword evidence="2 4" id="KW-0560">Oxidoreductase</keyword>
<dbReference type="EMBL" id="NRSH01000026">
    <property type="protein sequence ID" value="MBK1726165.1"/>
    <property type="molecule type" value="Genomic_DNA"/>
</dbReference>
<name>A0ABS1E316_9GAMM</name>
<dbReference type="InterPro" id="IPR057326">
    <property type="entry name" value="KR_dom"/>
</dbReference>
<sequence length="247" mass="26473">MSKKIALVTGGLGGLGSAITAQLGRAGHTVIATYTSDNGRVEKWQGHLREQGVESSYAVHCDVSDWASCQAMAEEVRSEVGEVDIVVNNAGITKDSSFKKMPKESWDAVLRTNLDSVFNVTKQFADGMAERGWGRIVNIASVNGRKGQFGQTNYASSKAGMHGFTMSLAQELARKGVTVNTVSPGYLATSMVMGMKEEVRQQIIEQIPVKRLGEPEEIGSLVAYLASEDAGFITGANIDINGGLHME</sequence>
<reference evidence="4 5" key="1">
    <citation type="journal article" date="2020" name="Microorganisms">
        <title>Osmotic Adaptation and Compatible Solute Biosynthesis of Phototrophic Bacteria as Revealed from Genome Analyses.</title>
        <authorList>
            <person name="Imhoff J.F."/>
            <person name="Rahn T."/>
            <person name="Kunzel S."/>
            <person name="Keller A."/>
            <person name="Neulinger S.C."/>
        </authorList>
    </citation>
    <scope>NUCLEOTIDE SEQUENCE [LARGE SCALE GENOMIC DNA]</scope>
    <source>
        <strain evidence="4 5">DSM 15116</strain>
    </source>
</reference>
<comment type="similarity">
    <text evidence="1">Belongs to the short-chain dehydrogenases/reductases (SDR) family.</text>
</comment>
<dbReference type="PANTHER" id="PTHR42879">
    <property type="entry name" value="3-OXOACYL-(ACYL-CARRIER-PROTEIN) REDUCTASE"/>
    <property type="match status" value="1"/>
</dbReference>
<dbReference type="NCBIfam" id="TIGR01829">
    <property type="entry name" value="AcAcCoA_reduct"/>
    <property type="match status" value="1"/>
</dbReference>
<dbReference type="EC" id="1.1.1.36" evidence="4"/>
<dbReference type="NCBIfam" id="NF009464">
    <property type="entry name" value="PRK12824.1"/>
    <property type="match status" value="1"/>
</dbReference>
<dbReference type="PRINTS" id="PR00080">
    <property type="entry name" value="SDRFAMILY"/>
</dbReference>
<dbReference type="PRINTS" id="PR00081">
    <property type="entry name" value="GDHRDH"/>
</dbReference>
<dbReference type="Pfam" id="PF13561">
    <property type="entry name" value="adh_short_C2"/>
    <property type="match status" value="1"/>
</dbReference>
<dbReference type="PANTHER" id="PTHR42879:SF2">
    <property type="entry name" value="3-OXOACYL-[ACYL-CARRIER-PROTEIN] REDUCTASE FABG"/>
    <property type="match status" value="1"/>
</dbReference>
<dbReference type="RefSeq" id="WP_200256975.1">
    <property type="nucleotide sequence ID" value="NZ_NRSH01000026.1"/>
</dbReference>
<dbReference type="Proteomes" id="UP000738126">
    <property type="component" value="Unassembled WGS sequence"/>
</dbReference>
<feature type="domain" description="Ketoreductase" evidence="3">
    <location>
        <begin position="4"/>
        <end position="185"/>
    </location>
</feature>
<dbReference type="PROSITE" id="PS00061">
    <property type="entry name" value="ADH_SHORT"/>
    <property type="match status" value="1"/>
</dbReference>
<dbReference type="InterPro" id="IPR002347">
    <property type="entry name" value="SDR_fam"/>
</dbReference>
<evidence type="ECO:0000256" key="1">
    <source>
        <dbReference type="ARBA" id="ARBA00006484"/>
    </source>
</evidence>
<evidence type="ECO:0000256" key="2">
    <source>
        <dbReference type="ARBA" id="ARBA00023002"/>
    </source>
</evidence>
<organism evidence="4 5">
    <name type="scientific">Halorhodospira neutriphila</name>
    <dbReference type="NCBI Taxonomy" id="168379"/>
    <lineage>
        <taxon>Bacteria</taxon>
        <taxon>Pseudomonadati</taxon>
        <taxon>Pseudomonadota</taxon>
        <taxon>Gammaproteobacteria</taxon>
        <taxon>Chromatiales</taxon>
        <taxon>Ectothiorhodospiraceae</taxon>
        <taxon>Halorhodospira</taxon>
    </lineage>
</organism>
<dbReference type="Gene3D" id="3.40.50.720">
    <property type="entry name" value="NAD(P)-binding Rossmann-like Domain"/>
    <property type="match status" value="1"/>
</dbReference>
<dbReference type="InterPro" id="IPR050259">
    <property type="entry name" value="SDR"/>
</dbReference>
<dbReference type="InterPro" id="IPR036291">
    <property type="entry name" value="NAD(P)-bd_dom_sf"/>
</dbReference>
<dbReference type="NCBIfam" id="NF009466">
    <property type="entry name" value="PRK12826.1-2"/>
    <property type="match status" value="1"/>
</dbReference>
<dbReference type="GO" id="GO:0018454">
    <property type="term" value="F:acetoacetyl-CoA reductase activity"/>
    <property type="evidence" value="ECO:0007669"/>
    <property type="project" value="UniProtKB-EC"/>
</dbReference>
<evidence type="ECO:0000313" key="5">
    <source>
        <dbReference type="Proteomes" id="UP000738126"/>
    </source>
</evidence>
<dbReference type="CDD" id="cd05333">
    <property type="entry name" value="BKR_SDR_c"/>
    <property type="match status" value="1"/>
</dbReference>
<dbReference type="SUPFAM" id="SSF51735">
    <property type="entry name" value="NAD(P)-binding Rossmann-fold domains"/>
    <property type="match status" value="1"/>
</dbReference>
<gene>
    <name evidence="4" type="ORF">CKO13_03820</name>
</gene>
<evidence type="ECO:0000313" key="4">
    <source>
        <dbReference type="EMBL" id="MBK1726165.1"/>
    </source>
</evidence>
<dbReference type="InterPro" id="IPR011283">
    <property type="entry name" value="Acetoacetyl-CoA_reductase"/>
</dbReference>
<dbReference type="SMART" id="SM00822">
    <property type="entry name" value="PKS_KR"/>
    <property type="match status" value="1"/>
</dbReference>
<comment type="caution">
    <text evidence="4">The sequence shown here is derived from an EMBL/GenBank/DDBJ whole genome shotgun (WGS) entry which is preliminary data.</text>
</comment>
<keyword evidence="5" id="KW-1185">Reference proteome</keyword>
<evidence type="ECO:0000259" key="3">
    <source>
        <dbReference type="SMART" id="SM00822"/>
    </source>
</evidence>
<accession>A0ABS1E316</accession>
<proteinExistence type="inferred from homology"/>